<dbReference type="EMBL" id="PDEA01000001">
    <property type="protein sequence ID" value="PEH87481.1"/>
    <property type="molecule type" value="Genomic_DNA"/>
</dbReference>
<evidence type="ECO:0000259" key="4">
    <source>
        <dbReference type="PROSITE" id="PS50949"/>
    </source>
</evidence>
<gene>
    <name evidence="5" type="ORF">CRM82_01565</name>
</gene>
<keyword evidence="2" id="KW-0238">DNA-binding</keyword>
<accession>A0A2A7UQN6</accession>
<dbReference type="Gene3D" id="1.10.10.10">
    <property type="entry name" value="Winged helix-like DNA-binding domain superfamily/Winged helix DNA-binding domain"/>
    <property type="match status" value="1"/>
</dbReference>
<evidence type="ECO:0000256" key="1">
    <source>
        <dbReference type="ARBA" id="ARBA00023015"/>
    </source>
</evidence>
<dbReference type="AlphaFoldDB" id="A0A2A7UQN6"/>
<organism evidence="5 6">
    <name type="scientific">Comamonas terrigena</name>
    <dbReference type="NCBI Taxonomy" id="32013"/>
    <lineage>
        <taxon>Bacteria</taxon>
        <taxon>Pseudomonadati</taxon>
        <taxon>Pseudomonadota</taxon>
        <taxon>Betaproteobacteria</taxon>
        <taxon>Burkholderiales</taxon>
        <taxon>Comamonadaceae</taxon>
        <taxon>Comamonas</taxon>
    </lineage>
</organism>
<dbReference type="SUPFAM" id="SSF64288">
    <property type="entry name" value="Chorismate lyase-like"/>
    <property type="match status" value="1"/>
</dbReference>
<dbReference type="PANTHER" id="PTHR44846:SF1">
    <property type="entry name" value="MANNOSYL-D-GLYCERATE TRANSPORT_METABOLISM SYSTEM REPRESSOR MNGR-RELATED"/>
    <property type="match status" value="1"/>
</dbReference>
<dbReference type="PANTHER" id="PTHR44846">
    <property type="entry name" value="MANNOSYL-D-GLYCERATE TRANSPORT/METABOLISM SYSTEM REPRESSOR MNGR-RELATED"/>
    <property type="match status" value="1"/>
</dbReference>
<dbReference type="PRINTS" id="PR00035">
    <property type="entry name" value="HTHGNTR"/>
</dbReference>
<dbReference type="Proteomes" id="UP000220246">
    <property type="component" value="Unassembled WGS sequence"/>
</dbReference>
<dbReference type="GO" id="GO:0003677">
    <property type="term" value="F:DNA binding"/>
    <property type="evidence" value="ECO:0007669"/>
    <property type="project" value="UniProtKB-KW"/>
</dbReference>
<dbReference type="GO" id="GO:0003700">
    <property type="term" value="F:DNA-binding transcription factor activity"/>
    <property type="evidence" value="ECO:0007669"/>
    <property type="project" value="InterPro"/>
</dbReference>
<protein>
    <submittedName>
        <fullName evidence="5">GntR family transcriptional regulator</fullName>
    </submittedName>
</protein>
<dbReference type="SMART" id="SM00345">
    <property type="entry name" value="HTH_GNTR"/>
    <property type="match status" value="1"/>
</dbReference>
<dbReference type="InterPro" id="IPR000524">
    <property type="entry name" value="Tscrpt_reg_HTH_GntR"/>
</dbReference>
<name>A0A2A7UQN6_COMTR</name>
<evidence type="ECO:0000313" key="6">
    <source>
        <dbReference type="Proteomes" id="UP000220246"/>
    </source>
</evidence>
<dbReference type="GO" id="GO:0045892">
    <property type="term" value="P:negative regulation of DNA-templated transcription"/>
    <property type="evidence" value="ECO:0007669"/>
    <property type="project" value="TreeGrafter"/>
</dbReference>
<dbReference type="SMART" id="SM00866">
    <property type="entry name" value="UTRA"/>
    <property type="match status" value="1"/>
</dbReference>
<dbReference type="CDD" id="cd07377">
    <property type="entry name" value="WHTH_GntR"/>
    <property type="match status" value="1"/>
</dbReference>
<evidence type="ECO:0000313" key="5">
    <source>
        <dbReference type="EMBL" id="PEH87481.1"/>
    </source>
</evidence>
<dbReference type="InterPro" id="IPR028978">
    <property type="entry name" value="Chorismate_lyase_/UTRA_dom_sf"/>
</dbReference>
<dbReference type="Gene3D" id="3.40.1410.10">
    <property type="entry name" value="Chorismate lyase-like"/>
    <property type="match status" value="1"/>
</dbReference>
<comment type="caution">
    <text evidence="5">The sequence shown here is derived from an EMBL/GenBank/DDBJ whole genome shotgun (WGS) entry which is preliminary data.</text>
</comment>
<keyword evidence="6" id="KW-1185">Reference proteome</keyword>
<dbReference type="OrthoDB" id="8582866at2"/>
<dbReference type="Pfam" id="PF00392">
    <property type="entry name" value="GntR"/>
    <property type="match status" value="1"/>
</dbReference>
<keyword evidence="1" id="KW-0805">Transcription regulation</keyword>
<dbReference type="InterPro" id="IPR050679">
    <property type="entry name" value="Bact_HTH_transcr_reg"/>
</dbReference>
<proteinExistence type="predicted"/>
<sequence>MKPKKLTPDWSIGKQPLYLQLATIFRPRVETGLWPRGEQTPTLEMLMREFGVGRVTVRSALAELESEGLLVRSRGKGTFIQDLPANAPQKFVVGTTWEELVARGNLNALTVSLNTAREAAWPLPAWCGTQAGQNQKYYLLERVYSRQGIRVCYSRVFLEASIYRRLKTEIRQQAVLTVLGNDRQTHIQSGKQSITIISAGDDTAAHLHIPVGSPVAEITRSIYDTENKLIYWACVHYDSRYIRLDFDLVK</sequence>
<evidence type="ECO:0000256" key="2">
    <source>
        <dbReference type="ARBA" id="ARBA00023125"/>
    </source>
</evidence>
<dbReference type="SUPFAM" id="SSF46785">
    <property type="entry name" value="Winged helix' DNA-binding domain"/>
    <property type="match status" value="1"/>
</dbReference>
<dbReference type="InterPro" id="IPR036388">
    <property type="entry name" value="WH-like_DNA-bd_sf"/>
</dbReference>
<dbReference type="InterPro" id="IPR036390">
    <property type="entry name" value="WH_DNA-bd_sf"/>
</dbReference>
<dbReference type="RefSeq" id="WP_066541446.1">
    <property type="nucleotide sequence ID" value="NZ_PDEA01000001.1"/>
</dbReference>
<dbReference type="Pfam" id="PF07702">
    <property type="entry name" value="UTRA"/>
    <property type="match status" value="1"/>
</dbReference>
<keyword evidence="3" id="KW-0804">Transcription</keyword>
<evidence type="ECO:0000256" key="3">
    <source>
        <dbReference type="ARBA" id="ARBA00023163"/>
    </source>
</evidence>
<dbReference type="InterPro" id="IPR011663">
    <property type="entry name" value="UTRA"/>
</dbReference>
<dbReference type="PROSITE" id="PS50949">
    <property type="entry name" value="HTH_GNTR"/>
    <property type="match status" value="1"/>
</dbReference>
<reference evidence="6" key="1">
    <citation type="submission" date="2017-09" db="EMBL/GenBank/DDBJ databases">
        <title>FDA dAtabase for Regulatory Grade micrObial Sequences (FDA-ARGOS): Supporting development and validation of Infectious Disease Dx tests.</title>
        <authorList>
            <person name="Minogue T."/>
            <person name="Wolcott M."/>
            <person name="Wasieloski L."/>
            <person name="Aguilar W."/>
            <person name="Moore D."/>
            <person name="Tallon L."/>
            <person name="Sadzewicz L."/>
            <person name="Ott S."/>
            <person name="Zhao X."/>
            <person name="Nagaraj S."/>
            <person name="Vavikolanu K."/>
            <person name="Aluvathingal J."/>
            <person name="Nadendla S."/>
            <person name="Sichtig H."/>
        </authorList>
    </citation>
    <scope>NUCLEOTIDE SEQUENCE [LARGE SCALE GENOMIC DNA]</scope>
    <source>
        <strain evidence="6">FDAARGOS_394</strain>
    </source>
</reference>
<feature type="domain" description="HTH gntR-type" evidence="4">
    <location>
        <begin position="15"/>
        <end position="83"/>
    </location>
</feature>
<dbReference type="STRING" id="1219032.GCA_001515545_03867"/>